<dbReference type="EMBL" id="RJKM01000001">
    <property type="protein sequence ID" value="ROP35075.1"/>
    <property type="molecule type" value="Genomic_DNA"/>
</dbReference>
<dbReference type="AlphaFoldDB" id="A0A3N1GXS3"/>
<dbReference type="Proteomes" id="UP000268727">
    <property type="component" value="Unassembled WGS sequence"/>
</dbReference>
<reference evidence="1 2" key="1">
    <citation type="submission" date="2018-11" db="EMBL/GenBank/DDBJ databases">
        <title>Sequencing the genomes of 1000 actinobacteria strains.</title>
        <authorList>
            <person name="Klenk H.-P."/>
        </authorList>
    </citation>
    <scope>NUCLEOTIDE SEQUENCE [LARGE SCALE GENOMIC DNA]</scope>
    <source>
        <strain evidence="1 2">DSM 44231</strain>
    </source>
</reference>
<gene>
    <name evidence="1" type="ORF">EDD40_0289</name>
</gene>
<sequence>MRVNSSPTEVTRSTRFSALPTWKMLWMLPPAVAGEAVTTLCQAMLLRALFSGLERSGNVIGSVVGIHDRGVDRGGVKLHPLTRPERIGAG</sequence>
<keyword evidence="2" id="KW-1185">Reference proteome</keyword>
<proteinExistence type="predicted"/>
<accession>A0A3N1GXS3</accession>
<protein>
    <submittedName>
        <fullName evidence="1">Uncharacterized protein</fullName>
    </submittedName>
</protein>
<evidence type="ECO:0000313" key="2">
    <source>
        <dbReference type="Proteomes" id="UP000268727"/>
    </source>
</evidence>
<organism evidence="1 2">
    <name type="scientific">Saccharothrix texasensis</name>
    <dbReference type="NCBI Taxonomy" id="103734"/>
    <lineage>
        <taxon>Bacteria</taxon>
        <taxon>Bacillati</taxon>
        <taxon>Actinomycetota</taxon>
        <taxon>Actinomycetes</taxon>
        <taxon>Pseudonocardiales</taxon>
        <taxon>Pseudonocardiaceae</taxon>
        <taxon>Saccharothrix</taxon>
    </lineage>
</organism>
<evidence type="ECO:0000313" key="1">
    <source>
        <dbReference type="EMBL" id="ROP35075.1"/>
    </source>
</evidence>
<name>A0A3N1GXS3_9PSEU</name>
<comment type="caution">
    <text evidence="1">The sequence shown here is derived from an EMBL/GenBank/DDBJ whole genome shotgun (WGS) entry which is preliminary data.</text>
</comment>